<feature type="compositionally biased region" description="Low complexity" evidence="1">
    <location>
        <begin position="74"/>
        <end position="87"/>
    </location>
</feature>
<dbReference type="Proteomes" id="UP001431209">
    <property type="component" value="Unassembled WGS sequence"/>
</dbReference>
<protein>
    <submittedName>
        <fullName evidence="2">Uncharacterized protein</fullName>
    </submittedName>
</protein>
<feature type="region of interest" description="Disordered" evidence="1">
    <location>
        <begin position="72"/>
        <end position="98"/>
    </location>
</feature>
<evidence type="ECO:0000313" key="2">
    <source>
        <dbReference type="EMBL" id="KAL0485343.1"/>
    </source>
</evidence>
<name>A0AAW2Z681_9EUKA</name>
<accession>A0AAW2Z681</accession>
<proteinExistence type="predicted"/>
<comment type="caution">
    <text evidence="2">The sequence shown here is derived from an EMBL/GenBank/DDBJ whole genome shotgun (WGS) entry which is preliminary data.</text>
</comment>
<sequence length="342" mass="39389">MKANFDGDGVPIALEIKKIVEQYSHQLLNPRPQIEPEEPKQTDTEFYQDFLLFLKEAIKKGLITTQPIEDDVPQTTTEENNQITQQIEDSEQEKIEEERRKEQEDYINKVILPQERKQIDNFNTFSSNLELFHKELLSQPSESLLPDIYKPKQDHYLTLKILKSFEFDGVIPSNKDEQEENVLAQNTLVQNNMSDPEAKSNPAPIMQVEVAVPSLHQLKSKLKEGPNTLITALDEIKKKKATKIEQLTRDLKLSELLLAAQMGQMEKQKSNQWTEYLSQAIIKSVEDASSTTIKLPEFEHVIKDILIADRSDTPETRMKVQKQNPIQSNEEKQLLALIKSKL</sequence>
<keyword evidence="3" id="KW-1185">Reference proteome</keyword>
<gene>
    <name evidence="2" type="ORF">AKO1_007533</name>
</gene>
<dbReference type="AlphaFoldDB" id="A0AAW2Z681"/>
<evidence type="ECO:0000256" key="1">
    <source>
        <dbReference type="SAM" id="MobiDB-lite"/>
    </source>
</evidence>
<dbReference type="EMBL" id="JAOPGA020001126">
    <property type="protein sequence ID" value="KAL0485343.1"/>
    <property type="molecule type" value="Genomic_DNA"/>
</dbReference>
<evidence type="ECO:0000313" key="3">
    <source>
        <dbReference type="Proteomes" id="UP001431209"/>
    </source>
</evidence>
<organism evidence="2 3">
    <name type="scientific">Acrasis kona</name>
    <dbReference type="NCBI Taxonomy" id="1008807"/>
    <lineage>
        <taxon>Eukaryota</taxon>
        <taxon>Discoba</taxon>
        <taxon>Heterolobosea</taxon>
        <taxon>Tetramitia</taxon>
        <taxon>Eutetramitia</taxon>
        <taxon>Acrasidae</taxon>
        <taxon>Acrasis</taxon>
    </lineage>
</organism>
<reference evidence="2 3" key="1">
    <citation type="submission" date="2024-03" db="EMBL/GenBank/DDBJ databases">
        <title>The Acrasis kona genome and developmental transcriptomes reveal deep origins of eukaryotic multicellular pathways.</title>
        <authorList>
            <person name="Sheikh S."/>
            <person name="Fu C.-J."/>
            <person name="Brown M.W."/>
            <person name="Baldauf S.L."/>
        </authorList>
    </citation>
    <scope>NUCLEOTIDE SEQUENCE [LARGE SCALE GENOMIC DNA]</scope>
    <source>
        <strain evidence="2 3">ATCC MYA-3509</strain>
    </source>
</reference>